<proteinExistence type="predicted"/>
<feature type="compositionally biased region" description="Basic and acidic residues" evidence="4">
    <location>
        <begin position="992"/>
        <end position="1001"/>
    </location>
</feature>
<evidence type="ECO:0000256" key="3">
    <source>
        <dbReference type="SAM" id="Coils"/>
    </source>
</evidence>
<feature type="domain" description="Xylanolytic transcriptional activator regulatory" evidence="5">
    <location>
        <begin position="469"/>
        <end position="542"/>
    </location>
</feature>
<dbReference type="GO" id="GO:0008270">
    <property type="term" value="F:zinc ion binding"/>
    <property type="evidence" value="ECO:0007669"/>
    <property type="project" value="InterPro"/>
</dbReference>
<feature type="region of interest" description="Disordered" evidence="4">
    <location>
        <begin position="1143"/>
        <end position="1162"/>
    </location>
</feature>
<gene>
    <name evidence="6" type="ORF">D9611_007408</name>
</gene>
<dbReference type="Pfam" id="PF04082">
    <property type="entry name" value="Fungal_trans"/>
    <property type="match status" value="2"/>
</dbReference>
<reference evidence="6 7" key="1">
    <citation type="journal article" date="2020" name="ISME J.">
        <title>Uncovering the hidden diversity of litter-decomposition mechanisms in mushroom-forming fungi.</title>
        <authorList>
            <person name="Floudas D."/>
            <person name="Bentzer J."/>
            <person name="Ahren D."/>
            <person name="Johansson T."/>
            <person name="Persson P."/>
            <person name="Tunlid A."/>
        </authorList>
    </citation>
    <scope>NUCLEOTIDE SEQUENCE [LARGE SCALE GENOMIC DNA]</scope>
    <source>
        <strain evidence="6 7">CBS 175.51</strain>
    </source>
</reference>
<evidence type="ECO:0000256" key="2">
    <source>
        <dbReference type="ARBA" id="ARBA00023242"/>
    </source>
</evidence>
<dbReference type="PANTHER" id="PTHR31001">
    <property type="entry name" value="UNCHARACTERIZED TRANSCRIPTIONAL REGULATORY PROTEIN"/>
    <property type="match status" value="1"/>
</dbReference>
<comment type="subcellular location">
    <subcellularLocation>
        <location evidence="1">Nucleus</location>
    </subcellularLocation>
</comment>
<dbReference type="OrthoDB" id="424974at2759"/>
<evidence type="ECO:0000313" key="7">
    <source>
        <dbReference type="Proteomes" id="UP000541558"/>
    </source>
</evidence>
<dbReference type="GO" id="GO:0005634">
    <property type="term" value="C:nucleus"/>
    <property type="evidence" value="ECO:0007669"/>
    <property type="project" value="UniProtKB-SubCell"/>
</dbReference>
<keyword evidence="7" id="KW-1185">Reference proteome</keyword>
<feature type="compositionally biased region" description="Basic and acidic residues" evidence="4">
    <location>
        <begin position="240"/>
        <end position="254"/>
    </location>
</feature>
<dbReference type="InterPro" id="IPR007219">
    <property type="entry name" value="XnlR_reg_dom"/>
</dbReference>
<dbReference type="SMART" id="SM00906">
    <property type="entry name" value="Fungal_trans"/>
    <property type="match status" value="2"/>
</dbReference>
<feature type="compositionally biased region" description="Gly residues" evidence="4">
    <location>
        <begin position="211"/>
        <end position="223"/>
    </location>
</feature>
<evidence type="ECO:0000259" key="5">
    <source>
        <dbReference type="SMART" id="SM00906"/>
    </source>
</evidence>
<dbReference type="PANTHER" id="PTHR31001:SF56">
    <property type="entry name" value="ZN(2)-C6 FUNGAL-TYPE DOMAIN-CONTAINING PROTEIN"/>
    <property type="match status" value="1"/>
</dbReference>
<dbReference type="CDD" id="cd12148">
    <property type="entry name" value="fungal_TF_MHR"/>
    <property type="match status" value="2"/>
</dbReference>
<sequence>MASMPAPDDQRPLKRQRNAHELPPAGQVIDHIFIADGVASGKKAGVKKVPQDTSFLLRMPSVKAQGSLILLLTNPCEAETHLKSVIAISLARHVKNEDVQKSVQKVNFINLIPPTMSLMLPRIGVLVSGKGTRFILANTEQLHGKIHEMSERIRVLEDALGNVNRKYESHIRRCSSHNDQLSMEDEEDDGIPAHPLLQPELLNVKSTMGLYSGGGSGPTGGNGHKQSPGPSGHRLNGHPMDVDHPSSERGRASSEDTVTVPEAHPREQRFYNGDTSRFGGSSPQLGLSAQVARFSEAFPVSSPLLAYSPEPDPQNPRRKDDYRNLALREYIRGQLPRKEETEYLWEQARRNALWQYNPHSSPTFFPTLINHVYTSSITELCTRRLALLLMILAVGCHVDLNERSGAIANGPQDLERKTQLAEHYHQLGRASLCEIPIMEETNVDVILALFWETWYLLVFSDRKKASGYAWGIMGLTVKLAQSIGLHRNSGKAKVIPEEVDKRRTLFWELLHLDARLSLSLGRPPSLSITHADSPRPTYCPDEGSNPSNSLHLYQEWNHSFYIYCLSPVLEAVAQNKLDISTVLDLDRRVRDFPIPDALRIRTGYESRGLLMQKGAISTALEAVLLQLHRTFFIKAVSGFDEAFNRQHRYAPSVVAVFLSASRMIAAVQDLYKWEPRVTSRILGFWSNAFSSVVALSLLVCRAPFTCLTPAALQELERARTLFRTAKDECPRAMQVLPIMESMIDKANDTYNRWLNGHEIPTLILRHTNDNNQQGYSQQPPADPFAPAHPSLDQCIAEVHERAKILFPLRKPCMCSAAVWKHCPPSHSWAPPPSVSGDQPVLPPEAPVLNTNGTFNNGTHGGSHSNGGYYRHDQQQSYGAHSQAHNYSTAPKELSPPPTFPKVSTVRGLDTPDMFGGSQNYGLTANDPAEGQARPAKRPRNLSGPTDHTYREAGLMPATDSQDAQMPPPPVAASTSSAEAHPSPRAAGSTKPRGGDDKNNRKLSCKECRSAIVSSRASLASRGAVVVSAQKVGRIALHLLPCANISIGALTSGRGSRFILANTEQLHEKIAQLSERVRQLEDGLQTVQSQVSNQPHPLLAAELLKIKTSQELYGGPQSTPSTSQDAGPSRDERLRESVVALSIDGRSESGASSSRMEVDQPSPTLEVPPDILQLSATFPFPWCLDLKIRKRIREALPPREEAQVICEEARKNALWQYNLDSSETFIPNLLHYCYTTPIENLSPRRLALLLMVLSIGSLVDLNRPLGSLHGEAYHHLARAAVCEIPLMEEPDFDVLHALFLMLWYHLIFSDNNKAVGYAWNLMGFVAKLAQGLGLHREAPRAKLLPEEHEKRRAVFWELLNMDCRMSLSLGRPPSINLAHVDVKPPTYVGPGIYAPREEIIYHEWKTGFFIKCLSPALEAMVATDPIPYLRILELDRVARDYEVPPMLDSTKTSNSPSRSLATQRALVSTGREIALLQLHRKYFTRAMSESNTFDLQHKYAPSVVATFLSASSLISAVDGLFTQEQQLSVRFLHFWFNSFSAAVTLSLLISRAPSTPLAKHALQSLERACQLFRRSATVLPFCSKALPVIQKLADRSQKALMQSASQFKSLDKPSAGYSHERRSLPQPFEQAHEVLASWVESASRASSSHGFGPSDILNHGEGSSSGPSQDYSPLETEAWLPDIYRFSSVGLGLEDRYQIAIPQPPTATPFVPSLPRVAETKDYNFDYGDLSVGLVEETSYMAWF</sequence>
<protein>
    <recommendedName>
        <fullName evidence="5">Xylanolytic transcriptional activator regulatory domain-containing protein</fullName>
    </recommendedName>
</protein>
<feature type="compositionally biased region" description="Polar residues" evidence="4">
    <location>
        <begin position="273"/>
        <end position="283"/>
    </location>
</feature>
<feature type="region of interest" description="Disordered" evidence="4">
    <location>
        <begin position="1648"/>
        <end position="1671"/>
    </location>
</feature>
<evidence type="ECO:0000313" key="6">
    <source>
        <dbReference type="EMBL" id="KAF5340596.1"/>
    </source>
</evidence>
<dbReference type="GO" id="GO:0006351">
    <property type="term" value="P:DNA-templated transcription"/>
    <property type="evidence" value="ECO:0007669"/>
    <property type="project" value="InterPro"/>
</dbReference>
<dbReference type="Proteomes" id="UP000541558">
    <property type="component" value="Unassembled WGS sequence"/>
</dbReference>
<keyword evidence="2" id="KW-0539">Nucleus</keyword>
<feature type="region of interest" description="Disordered" evidence="4">
    <location>
        <begin position="1111"/>
        <end position="1132"/>
    </location>
</feature>
<keyword evidence="3" id="KW-0175">Coiled coil</keyword>
<feature type="compositionally biased region" description="Polar residues" evidence="4">
    <location>
        <begin position="874"/>
        <end position="888"/>
    </location>
</feature>
<evidence type="ECO:0000256" key="4">
    <source>
        <dbReference type="SAM" id="MobiDB-lite"/>
    </source>
</evidence>
<evidence type="ECO:0000256" key="1">
    <source>
        <dbReference type="ARBA" id="ARBA00004123"/>
    </source>
</evidence>
<feature type="region of interest" description="Disordered" evidence="4">
    <location>
        <begin position="826"/>
        <end position="1001"/>
    </location>
</feature>
<feature type="region of interest" description="Disordered" evidence="4">
    <location>
        <begin position="207"/>
        <end position="283"/>
    </location>
</feature>
<dbReference type="GO" id="GO:0003677">
    <property type="term" value="F:DNA binding"/>
    <property type="evidence" value="ECO:0007669"/>
    <property type="project" value="InterPro"/>
</dbReference>
<feature type="compositionally biased region" description="Polar residues" evidence="4">
    <location>
        <begin position="1111"/>
        <end position="1125"/>
    </location>
</feature>
<comment type="caution">
    <text evidence="6">The sequence shown here is derived from an EMBL/GenBank/DDBJ whole genome shotgun (WGS) entry which is preliminary data.</text>
</comment>
<organism evidence="6 7">
    <name type="scientific">Ephemerocybe angulata</name>
    <dbReference type="NCBI Taxonomy" id="980116"/>
    <lineage>
        <taxon>Eukaryota</taxon>
        <taxon>Fungi</taxon>
        <taxon>Dikarya</taxon>
        <taxon>Basidiomycota</taxon>
        <taxon>Agaricomycotina</taxon>
        <taxon>Agaricomycetes</taxon>
        <taxon>Agaricomycetidae</taxon>
        <taxon>Agaricales</taxon>
        <taxon>Agaricineae</taxon>
        <taxon>Psathyrellaceae</taxon>
        <taxon>Ephemerocybe</taxon>
    </lineage>
</organism>
<dbReference type="InterPro" id="IPR050613">
    <property type="entry name" value="Sec_Metabolite_Reg"/>
</dbReference>
<name>A0A8H5CF45_9AGAR</name>
<feature type="compositionally biased region" description="Polar residues" evidence="4">
    <location>
        <begin position="1660"/>
        <end position="1670"/>
    </location>
</feature>
<accession>A0A8H5CF45</accession>
<feature type="compositionally biased region" description="Polar residues" evidence="4">
    <location>
        <begin position="769"/>
        <end position="779"/>
    </location>
</feature>
<feature type="domain" description="Xylanolytic transcriptional activator regulatory" evidence="5">
    <location>
        <begin position="1317"/>
        <end position="1390"/>
    </location>
</feature>
<dbReference type="EMBL" id="JAACJK010000003">
    <property type="protein sequence ID" value="KAF5340596.1"/>
    <property type="molecule type" value="Genomic_DNA"/>
</dbReference>
<feature type="coiled-coil region" evidence="3">
    <location>
        <begin position="1062"/>
        <end position="1089"/>
    </location>
</feature>
<feature type="region of interest" description="Disordered" evidence="4">
    <location>
        <begin position="769"/>
        <end position="788"/>
    </location>
</feature>